<protein>
    <submittedName>
        <fullName evidence="2">Uncharacterized protein</fullName>
    </submittedName>
</protein>
<evidence type="ECO:0000313" key="3">
    <source>
        <dbReference type="Proteomes" id="UP000230423"/>
    </source>
</evidence>
<keyword evidence="3" id="KW-1185">Reference proteome</keyword>
<evidence type="ECO:0000256" key="1">
    <source>
        <dbReference type="SAM" id="Phobius"/>
    </source>
</evidence>
<reference evidence="2 3" key="1">
    <citation type="submission" date="2015-09" db="EMBL/GenBank/DDBJ databases">
        <title>Draft genome of the parasitic nematode Teladorsagia circumcincta isolate WARC Sus (inbred).</title>
        <authorList>
            <person name="Mitreva M."/>
        </authorList>
    </citation>
    <scope>NUCLEOTIDE SEQUENCE [LARGE SCALE GENOMIC DNA]</scope>
    <source>
        <strain evidence="2 3">S</strain>
    </source>
</reference>
<feature type="non-terminal residue" evidence="2">
    <location>
        <position position="1"/>
    </location>
</feature>
<sequence length="102" mass="11676">VQLDEDRANISKIEGVLYLLKVRRSSSLQFPFSNPVAIDDGKLSEIVIVCVVALGLYLWFTSVVAMTIALIRDKRRLGSLLIQVKEDIHWIPFNWWCFKTAP</sequence>
<proteinExistence type="predicted"/>
<dbReference type="AlphaFoldDB" id="A0A2G9U7Q3"/>
<dbReference type="EMBL" id="KZ348365">
    <property type="protein sequence ID" value="PIO66299.1"/>
    <property type="molecule type" value="Genomic_DNA"/>
</dbReference>
<feature type="transmembrane region" description="Helical" evidence="1">
    <location>
        <begin position="46"/>
        <end position="71"/>
    </location>
</feature>
<evidence type="ECO:0000313" key="2">
    <source>
        <dbReference type="EMBL" id="PIO66299.1"/>
    </source>
</evidence>
<keyword evidence="1" id="KW-0472">Membrane</keyword>
<name>A0A2G9U7Q3_TELCI</name>
<keyword evidence="1" id="KW-1133">Transmembrane helix</keyword>
<keyword evidence="1" id="KW-0812">Transmembrane</keyword>
<organism evidence="2 3">
    <name type="scientific">Teladorsagia circumcincta</name>
    <name type="common">Brown stomach worm</name>
    <name type="synonym">Ostertagia circumcincta</name>
    <dbReference type="NCBI Taxonomy" id="45464"/>
    <lineage>
        <taxon>Eukaryota</taxon>
        <taxon>Metazoa</taxon>
        <taxon>Ecdysozoa</taxon>
        <taxon>Nematoda</taxon>
        <taxon>Chromadorea</taxon>
        <taxon>Rhabditida</taxon>
        <taxon>Rhabditina</taxon>
        <taxon>Rhabditomorpha</taxon>
        <taxon>Strongyloidea</taxon>
        <taxon>Trichostrongylidae</taxon>
        <taxon>Teladorsagia</taxon>
    </lineage>
</organism>
<dbReference type="OrthoDB" id="5811368at2759"/>
<gene>
    <name evidence="2" type="ORF">TELCIR_11992</name>
</gene>
<dbReference type="Proteomes" id="UP000230423">
    <property type="component" value="Unassembled WGS sequence"/>
</dbReference>
<accession>A0A2G9U7Q3</accession>